<dbReference type="GO" id="GO:0031956">
    <property type="term" value="F:medium-chain fatty acid-CoA ligase activity"/>
    <property type="evidence" value="ECO:0007669"/>
    <property type="project" value="TreeGrafter"/>
</dbReference>
<dbReference type="InterPro" id="IPR042099">
    <property type="entry name" value="ANL_N_sf"/>
</dbReference>
<organism evidence="5 6">
    <name type="scientific">SAR86 cluster bacterium</name>
    <dbReference type="NCBI Taxonomy" id="2030880"/>
    <lineage>
        <taxon>Bacteria</taxon>
        <taxon>Pseudomonadati</taxon>
        <taxon>Pseudomonadota</taxon>
        <taxon>Gammaproteobacteria</taxon>
        <taxon>SAR86 cluster</taxon>
    </lineage>
</organism>
<evidence type="ECO:0000259" key="3">
    <source>
        <dbReference type="Pfam" id="PF00501"/>
    </source>
</evidence>
<accession>A0A838XW28</accession>
<evidence type="ECO:0000313" key="6">
    <source>
        <dbReference type="Proteomes" id="UP000551848"/>
    </source>
</evidence>
<dbReference type="Proteomes" id="UP000551848">
    <property type="component" value="Unassembled WGS sequence"/>
</dbReference>
<evidence type="ECO:0000256" key="1">
    <source>
        <dbReference type="ARBA" id="ARBA00006432"/>
    </source>
</evidence>
<dbReference type="InterPro" id="IPR045851">
    <property type="entry name" value="AMP-bd_C_sf"/>
</dbReference>
<evidence type="ECO:0000313" key="5">
    <source>
        <dbReference type="EMBL" id="MBA4692971.1"/>
    </source>
</evidence>
<dbReference type="InterPro" id="IPR020845">
    <property type="entry name" value="AMP-binding_CS"/>
</dbReference>
<feature type="domain" description="AMP-dependent synthetase/ligase" evidence="3">
    <location>
        <begin position="20"/>
        <end position="385"/>
    </location>
</feature>
<sequence>MGEDTELKSLTKLTIPNLIKHQAKNYSSKPALISDVETLSFLDLDRISTNIASNIINLGILPGDRVAIWAPNMNEWVLAGIAIHKAGGVLVPINTRMKGKEAAYILNNAEAKILFSVKTFLGTDYFKLLENEDLPHLQHQISFDESSISDEVQSFEGLREHAIDVKFPGVNESDMADIIFTSGTTGKPKGVISTHMQNIKVFDYWSSYIGLNENDQYLIVNPFFHTFGYKAGWLASIMRGATAYPCPVFDADRIIETINKKKISMLPGPPTLYQSILTSELIETMDISSLRLGVTGAASIPVQLIKDMKEKLGFDTVITAYGLTESTGVVTMCTPDDDYETIATTSGCAIAGVEVKCVNQDGQDVPVGKPGEIFVRGYNITQGYFNNTEATQEAIDADGWLHTGDIGILDANGYIKITDRSKDMFIVGGFNAYPAEIENILSDHPAISQVAVIGIEDERMGEVAKAFVVLKPDQDLNSDSLLQWSKENMANYKVPRFVEFVQDLPTNAAGKIMKYLLKESE</sequence>
<comment type="caution">
    <text evidence="5">The sequence shown here is derived from an EMBL/GenBank/DDBJ whole genome shotgun (WGS) entry which is preliminary data.</text>
</comment>
<dbReference type="PROSITE" id="PS00455">
    <property type="entry name" value="AMP_BINDING"/>
    <property type="match status" value="1"/>
</dbReference>
<dbReference type="Pfam" id="PF00501">
    <property type="entry name" value="AMP-binding"/>
    <property type="match status" value="1"/>
</dbReference>
<dbReference type="InterPro" id="IPR000873">
    <property type="entry name" value="AMP-dep_synth/lig_dom"/>
</dbReference>
<evidence type="ECO:0000259" key="4">
    <source>
        <dbReference type="Pfam" id="PF13193"/>
    </source>
</evidence>
<dbReference type="Gene3D" id="3.30.300.30">
    <property type="match status" value="1"/>
</dbReference>
<dbReference type="PANTHER" id="PTHR43201">
    <property type="entry name" value="ACYL-COA SYNTHETASE"/>
    <property type="match status" value="1"/>
</dbReference>
<dbReference type="PANTHER" id="PTHR43201:SF5">
    <property type="entry name" value="MEDIUM-CHAIN ACYL-COA LIGASE ACSF2, MITOCHONDRIAL"/>
    <property type="match status" value="1"/>
</dbReference>
<dbReference type="AlphaFoldDB" id="A0A838XW28"/>
<dbReference type="InterPro" id="IPR025110">
    <property type="entry name" value="AMP-bd_C"/>
</dbReference>
<dbReference type="Gene3D" id="3.40.50.12780">
    <property type="entry name" value="N-terminal domain of ligase-like"/>
    <property type="match status" value="1"/>
</dbReference>
<evidence type="ECO:0000256" key="2">
    <source>
        <dbReference type="ARBA" id="ARBA00022598"/>
    </source>
</evidence>
<dbReference type="NCBIfam" id="NF005801">
    <property type="entry name" value="PRK07656.1"/>
    <property type="match status" value="1"/>
</dbReference>
<feature type="domain" description="AMP-binding enzyme C-terminal" evidence="4">
    <location>
        <begin position="436"/>
        <end position="511"/>
    </location>
</feature>
<dbReference type="GO" id="GO:0006631">
    <property type="term" value="P:fatty acid metabolic process"/>
    <property type="evidence" value="ECO:0007669"/>
    <property type="project" value="TreeGrafter"/>
</dbReference>
<dbReference type="Pfam" id="PF13193">
    <property type="entry name" value="AMP-binding_C"/>
    <property type="match status" value="1"/>
</dbReference>
<keyword evidence="2" id="KW-0436">Ligase</keyword>
<dbReference type="SUPFAM" id="SSF56801">
    <property type="entry name" value="Acetyl-CoA synthetase-like"/>
    <property type="match status" value="1"/>
</dbReference>
<comment type="similarity">
    <text evidence="1">Belongs to the ATP-dependent AMP-binding enzyme family.</text>
</comment>
<reference evidence="5 6" key="1">
    <citation type="submission" date="2020-06" db="EMBL/GenBank/DDBJ databases">
        <title>Dysbiosis in marine aquaculture revealed through microbiome analysis: reverse ecology for environmental sustainability.</title>
        <authorList>
            <person name="Haro-Moreno J.M."/>
            <person name="Coutinho F.H."/>
            <person name="Zaragoza-Solas A."/>
            <person name="Picazo A."/>
            <person name="Almagro-Moreno S."/>
            <person name="Lopez-Perez M."/>
        </authorList>
    </citation>
    <scope>NUCLEOTIDE SEQUENCE [LARGE SCALE GENOMIC DNA]</scope>
    <source>
        <strain evidence="5">MCMED-G41</strain>
    </source>
</reference>
<name>A0A838XW28_9GAMM</name>
<proteinExistence type="inferred from homology"/>
<dbReference type="EMBL" id="JACETL010000065">
    <property type="protein sequence ID" value="MBA4692971.1"/>
    <property type="molecule type" value="Genomic_DNA"/>
</dbReference>
<gene>
    <name evidence="5" type="ORF">H2072_04410</name>
</gene>
<protein>
    <submittedName>
        <fullName evidence="5">AMP-binding protein</fullName>
    </submittedName>
</protein>